<evidence type="ECO:0000259" key="3">
    <source>
        <dbReference type="Pfam" id="PF09073"/>
    </source>
</evidence>
<dbReference type="AlphaFoldDB" id="A0AAF0J2B6"/>
<feature type="compositionally biased region" description="Polar residues" evidence="2">
    <location>
        <begin position="264"/>
        <end position="273"/>
    </location>
</feature>
<feature type="compositionally biased region" description="Basic and acidic residues" evidence="2">
    <location>
        <begin position="184"/>
        <end position="196"/>
    </location>
</feature>
<dbReference type="InterPro" id="IPR015158">
    <property type="entry name" value="Bud22_dom"/>
</dbReference>
<feature type="compositionally biased region" description="Acidic residues" evidence="2">
    <location>
        <begin position="280"/>
        <end position="291"/>
    </location>
</feature>
<protein>
    <recommendedName>
        <fullName evidence="3">Bud22 domain-containing protein</fullName>
    </recommendedName>
</protein>
<accession>A0AAF0J2B6</accession>
<gene>
    <name evidence="4" type="ORF">MEQU1_000461</name>
</gene>
<evidence type="ECO:0000313" key="5">
    <source>
        <dbReference type="Proteomes" id="UP001214415"/>
    </source>
</evidence>
<feature type="compositionally biased region" description="Basic residues" evidence="2">
    <location>
        <begin position="303"/>
        <end position="312"/>
    </location>
</feature>
<evidence type="ECO:0000256" key="2">
    <source>
        <dbReference type="SAM" id="MobiDB-lite"/>
    </source>
</evidence>
<feature type="region of interest" description="Disordered" evidence="2">
    <location>
        <begin position="170"/>
        <end position="417"/>
    </location>
</feature>
<dbReference type="GO" id="GO:0030686">
    <property type="term" value="C:90S preribosome"/>
    <property type="evidence" value="ECO:0007669"/>
    <property type="project" value="TreeGrafter"/>
</dbReference>
<evidence type="ECO:0000256" key="1">
    <source>
        <dbReference type="ARBA" id="ARBA00023054"/>
    </source>
</evidence>
<evidence type="ECO:0000313" key="4">
    <source>
        <dbReference type="EMBL" id="WFD21805.1"/>
    </source>
</evidence>
<organism evidence="4 5">
    <name type="scientific">Malassezia equina</name>
    <dbReference type="NCBI Taxonomy" id="1381935"/>
    <lineage>
        <taxon>Eukaryota</taxon>
        <taxon>Fungi</taxon>
        <taxon>Dikarya</taxon>
        <taxon>Basidiomycota</taxon>
        <taxon>Ustilaginomycotina</taxon>
        <taxon>Malasseziomycetes</taxon>
        <taxon>Malasseziales</taxon>
        <taxon>Malasseziaceae</taxon>
        <taxon>Malassezia</taxon>
    </lineage>
</organism>
<keyword evidence="5" id="KW-1185">Reference proteome</keyword>
<dbReference type="Proteomes" id="UP001214415">
    <property type="component" value="Chromosome 1"/>
</dbReference>
<sequence>MSEEAPTLDVAKIRAKLVRIRRLTQHHSVRVAKSAAKRAAQFELQKHVRRLKQVQTAHTDDAQKQASMLEQELAYLKQVHPQVLAARALSTKLIKSKLLPKPAAQTETTDKFPLLALACEHGLDAASVDALPKPKAGSEERVFHQVLSSKVLAEEIQTCVQSLLALVHPAPAPAPDTKTLAPVRNKDTKEKKKEQEQPPEPEDDYESDDGMGNVGVQAHQAGDLDAMVASGSESEMDDSQEESQFDSDDDAPPPRKRSRASPDTSTFLPSLSTGFIPATADDDWSDAEADFADTGAVKGPAKSMRKNRRGQRERRAIWEKKYGRHANHLKLREKEPRAPKARPTKPLAPRASATGTPALSRRPPKASASAPVPTSTSARPPAPANALAPVHPSWVAKQKAKEALTQAKPQGTKIVFD</sequence>
<reference evidence="4" key="1">
    <citation type="submission" date="2023-03" db="EMBL/GenBank/DDBJ databases">
        <title>Mating type loci evolution in Malassezia.</title>
        <authorList>
            <person name="Coelho M.A."/>
        </authorList>
    </citation>
    <scope>NUCLEOTIDE SEQUENCE</scope>
    <source>
        <strain evidence="4">CBS 12830</strain>
    </source>
</reference>
<feature type="compositionally biased region" description="Acidic residues" evidence="2">
    <location>
        <begin position="234"/>
        <end position="251"/>
    </location>
</feature>
<dbReference type="GO" id="GO:0005634">
    <property type="term" value="C:nucleus"/>
    <property type="evidence" value="ECO:0007669"/>
    <property type="project" value="TreeGrafter"/>
</dbReference>
<feature type="domain" description="Bud22" evidence="3">
    <location>
        <begin position="26"/>
        <end position="417"/>
    </location>
</feature>
<feature type="compositionally biased region" description="Acidic residues" evidence="2">
    <location>
        <begin position="197"/>
        <end position="209"/>
    </location>
</feature>
<dbReference type="PANTHER" id="PTHR23325">
    <property type="entry name" value="SERUM RESPONSE FACTOR-BINDING"/>
    <property type="match status" value="1"/>
</dbReference>
<keyword evidence="1" id="KW-0175">Coiled coil</keyword>
<name>A0AAF0J2B6_9BASI</name>
<dbReference type="InterPro" id="IPR037393">
    <property type="entry name" value="Bud22/SRFB1"/>
</dbReference>
<dbReference type="GO" id="GO:0030490">
    <property type="term" value="P:maturation of SSU-rRNA"/>
    <property type="evidence" value="ECO:0007669"/>
    <property type="project" value="TreeGrafter"/>
</dbReference>
<feature type="compositionally biased region" description="Low complexity" evidence="2">
    <location>
        <begin position="357"/>
        <end position="392"/>
    </location>
</feature>
<dbReference type="EMBL" id="CP119900">
    <property type="protein sequence ID" value="WFD21805.1"/>
    <property type="molecule type" value="Genomic_DNA"/>
</dbReference>
<dbReference type="Pfam" id="PF09073">
    <property type="entry name" value="BUD22"/>
    <property type="match status" value="1"/>
</dbReference>
<proteinExistence type="predicted"/>
<dbReference type="PANTHER" id="PTHR23325:SF1">
    <property type="entry name" value="SERUM RESPONSE FACTOR-BINDING PROTEIN 1"/>
    <property type="match status" value="1"/>
</dbReference>